<evidence type="ECO:0000313" key="2">
    <source>
        <dbReference type="Proteomes" id="UP001177021"/>
    </source>
</evidence>
<comment type="caution">
    <text evidence="1">The sequence shown here is derived from an EMBL/GenBank/DDBJ whole genome shotgun (WGS) entry which is preliminary data.</text>
</comment>
<accession>A0ACB0L5M4</accession>
<keyword evidence="2" id="KW-1185">Reference proteome</keyword>
<organism evidence="1 2">
    <name type="scientific">Trifolium pratense</name>
    <name type="common">Red clover</name>
    <dbReference type="NCBI Taxonomy" id="57577"/>
    <lineage>
        <taxon>Eukaryota</taxon>
        <taxon>Viridiplantae</taxon>
        <taxon>Streptophyta</taxon>
        <taxon>Embryophyta</taxon>
        <taxon>Tracheophyta</taxon>
        <taxon>Spermatophyta</taxon>
        <taxon>Magnoliopsida</taxon>
        <taxon>eudicotyledons</taxon>
        <taxon>Gunneridae</taxon>
        <taxon>Pentapetalae</taxon>
        <taxon>rosids</taxon>
        <taxon>fabids</taxon>
        <taxon>Fabales</taxon>
        <taxon>Fabaceae</taxon>
        <taxon>Papilionoideae</taxon>
        <taxon>50 kb inversion clade</taxon>
        <taxon>NPAAA clade</taxon>
        <taxon>Hologalegina</taxon>
        <taxon>IRL clade</taxon>
        <taxon>Trifolieae</taxon>
        <taxon>Trifolium</taxon>
    </lineage>
</organism>
<proteinExistence type="predicted"/>
<dbReference type="EMBL" id="CASHSV030000409">
    <property type="protein sequence ID" value="CAJ2664446.1"/>
    <property type="molecule type" value="Genomic_DNA"/>
</dbReference>
<protein>
    <submittedName>
        <fullName evidence="1">Uncharacterized protein</fullName>
    </submittedName>
</protein>
<name>A0ACB0L5M4_TRIPR</name>
<reference evidence="1" key="1">
    <citation type="submission" date="2023-10" db="EMBL/GenBank/DDBJ databases">
        <authorList>
            <person name="Rodriguez Cubillos JULIANA M."/>
            <person name="De Vega J."/>
        </authorList>
    </citation>
    <scope>NUCLEOTIDE SEQUENCE</scope>
</reference>
<dbReference type="Proteomes" id="UP001177021">
    <property type="component" value="Unassembled WGS sequence"/>
</dbReference>
<evidence type="ECO:0000313" key="1">
    <source>
        <dbReference type="EMBL" id="CAJ2664446.1"/>
    </source>
</evidence>
<sequence>MDMNRSKTINGLGQSIGTNWKQENCNPSLNQLMCQEKIAQLILIDAGQRCLLRIHQHQLLQEVTISRAILMWHQILGFLLGTTESIQSKVKTLTWTDKKNNPKKARLTDFNFNFVFFERNNTNRLSQRCCPF</sequence>
<gene>
    <name evidence="1" type="ORF">MILVUS5_LOCUS29654</name>
</gene>